<name>A0ABV0EAQ7_9BURK</name>
<dbReference type="GO" id="GO:0016829">
    <property type="term" value="F:lyase activity"/>
    <property type="evidence" value="ECO:0007669"/>
    <property type="project" value="UniProtKB-KW"/>
</dbReference>
<dbReference type="InterPro" id="IPR011050">
    <property type="entry name" value="Pectin_lyase_fold/virulence"/>
</dbReference>
<keyword evidence="2" id="KW-1185">Reference proteome</keyword>
<proteinExistence type="predicted"/>
<dbReference type="InterPro" id="IPR012334">
    <property type="entry name" value="Pectin_lyas_fold"/>
</dbReference>
<keyword evidence="1" id="KW-0456">Lyase</keyword>
<evidence type="ECO:0000313" key="1">
    <source>
        <dbReference type="EMBL" id="MEO1760367.1"/>
    </source>
</evidence>
<gene>
    <name evidence="1" type="ORF">VOI32_41870</name>
</gene>
<evidence type="ECO:0000313" key="2">
    <source>
        <dbReference type="Proteomes" id="UP001462961"/>
    </source>
</evidence>
<accession>A0ABV0EAQ7</accession>
<protein>
    <submittedName>
        <fullName evidence="1">Pectate lyase</fullName>
    </submittedName>
</protein>
<feature type="non-terminal residue" evidence="1">
    <location>
        <position position="72"/>
    </location>
</feature>
<dbReference type="SUPFAM" id="SSF51126">
    <property type="entry name" value="Pectin lyase-like"/>
    <property type="match status" value="1"/>
</dbReference>
<reference evidence="1 2" key="1">
    <citation type="submission" date="2024-01" db="EMBL/GenBank/DDBJ databases">
        <title>The diversity of rhizobia nodulating Mimosa spp. in eleven states of Brazil covering several biomes is determined by host plant, location, and edaphic factors.</title>
        <authorList>
            <person name="Rouws L."/>
            <person name="Barauna A."/>
            <person name="Beukes C."/>
            <person name="De Faria S.M."/>
            <person name="Gross E."/>
            <person name="Dos Reis Junior F.B."/>
            <person name="Simon M."/>
            <person name="Maluk M."/>
            <person name="Odee D.W."/>
            <person name="Kenicer G."/>
            <person name="Young J.P.W."/>
            <person name="Reis V.M."/>
            <person name="Zilli J."/>
            <person name="James E.K."/>
        </authorList>
    </citation>
    <scope>NUCLEOTIDE SEQUENCE [LARGE SCALE GENOMIC DNA]</scope>
    <source>
        <strain evidence="1 2">JHI1651</strain>
    </source>
</reference>
<sequence>MLQNIQLKFDGEMLPAGKNIQNVVIRNITFHGVIRDLQALPAQVYGTSSNAGINYEGVSLRRVTNAWVDHCA</sequence>
<dbReference type="Proteomes" id="UP001462961">
    <property type="component" value="Unassembled WGS sequence"/>
</dbReference>
<dbReference type="Gene3D" id="2.160.20.10">
    <property type="entry name" value="Single-stranded right-handed beta-helix, Pectin lyase-like"/>
    <property type="match status" value="1"/>
</dbReference>
<dbReference type="EMBL" id="JAYLVJ010000269">
    <property type="protein sequence ID" value="MEO1760367.1"/>
    <property type="molecule type" value="Genomic_DNA"/>
</dbReference>
<comment type="caution">
    <text evidence="1">The sequence shown here is derived from an EMBL/GenBank/DDBJ whole genome shotgun (WGS) entry which is preliminary data.</text>
</comment>
<organism evidence="1 2">
    <name type="scientific">Paraburkholderia caribensis</name>
    <dbReference type="NCBI Taxonomy" id="75105"/>
    <lineage>
        <taxon>Bacteria</taxon>
        <taxon>Pseudomonadati</taxon>
        <taxon>Pseudomonadota</taxon>
        <taxon>Betaproteobacteria</taxon>
        <taxon>Burkholderiales</taxon>
        <taxon>Burkholderiaceae</taxon>
        <taxon>Paraburkholderia</taxon>
    </lineage>
</organism>